<dbReference type="InterPro" id="IPR006047">
    <property type="entry name" value="GH13_cat_dom"/>
</dbReference>
<dbReference type="SUPFAM" id="SSF51445">
    <property type="entry name" value="(Trans)glycosidases"/>
    <property type="match status" value="1"/>
</dbReference>
<evidence type="ECO:0000256" key="1">
    <source>
        <dbReference type="ARBA" id="ARBA00001657"/>
    </source>
</evidence>
<dbReference type="Gene3D" id="3.20.20.80">
    <property type="entry name" value="Glycosidases"/>
    <property type="match status" value="1"/>
</dbReference>
<dbReference type="InterPro" id="IPR045857">
    <property type="entry name" value="O16G_dom_2"/>
</dbReference>
<dbReference type="GeneID" id="125777032"/>
<name>A0ABM3JC49_BACDO</name>
<evidence type="ECO:0000313" key="5">
    <source>
        <dbReference type="Proteomes" id="UP001652620"/>
    </source>
</evidence>
<dbReference type="EC" id="3.2.1.20" evidence="2"/>
<proteinExistence type="predicted"/>
<dbReference type="SMART" id="SM00642">
    <property type="entry name" value="Aamy"/>
    <property type="match status" value="1"/>
</dbReference>
<dbReference type="PANTHER" id="PTHR10357">
    <property type="entry name" value="ALPHA-AMYLASE FAMILY MEMBER"/>
    <property type="match status" value="1"/>
</dbReference>
<reference evidence="6" key="1">
    <citation type="submission" date="2025-08" db="UniProtKB">
        <authorList>
            <consortium name="RefSeq"/>
        </authorList>
    </citation>
    <scope>IDENTIFICATION</scope>
    <source>
        <tissue evidence="6">Adult</tissue>
    </source>
</reference>
<comment type="catalytic activity">
    <reaction evidence="1">
        <text>Hydrolysis of terminal, non-reducing (1-&gt;4)-linked alpha-D-glucose residues with release of alpha-D-glucose.</text>
        <dbReference type="EC" id="3.2.1.20"/>
    </reaction>
</comment>
<evidence type="ECO:0000259" key="4">
    <source>
        <dbReference type="SMART" id="SM00642"/>
    </source>
</evidence>
<dbReference type="Gene3D" id="3.90.400.10">
    <property type="entry name" value="Oligo-1,6-glucosidase, Domain 2"/>
    <property type="match status" value="1"/>
</dbReference>
<keyword evidence="3" id="KW-0732">Signal</keyword>
<dbReference type="Pfam" id="PF00128">
    <property type="entry name" value="Alpha-amylase"/>
    <property type="match status" value="1"/>
</dbReference>
<evidence type="ECO:0000313" key="6">
    <source>
        <dbReference type="RefSeq" id="XP_049306804.1"/>
    </source>
</evidence>
<gene>
    <name evidence="6" type="primary">LOC125777032</name>
</gene>
<feature type="domain" description="Glycosyl hydrolase family 13 catalytic" evidence="4">
    <location>
        <begin position="1"/>
        <end position="137"/>
    </location>
</feature>
<dbReference type="Proteomes" id="UP001652620">
    <property type="component" value="Chromosome 3"/>
</dbReference>
<dbReference type="InterPro" id="IPR017853">
    <property type="entry name" value="GH"/>
</dbReference>
<organism evidence="5 6">
    <name type="scientific">Bactrocera dorsalis</name>
    <name type="common">Oriental fruit fly</name>
    <name type="synonym">Dacus dorsalis</name>
    <dbReference type="NCBI Taxonomy" id="27457"/>
    <lineage>
        <taxon>Eukaryota</taxon>
        <taxon>Metazoa</taxon>
        <taxon>Ecdysozoa</taxon>
        <taxon>Arthropoda</taxon>
        <taxon>Hexapoda</taxon>
        <taxon>Insecta</taxon>
        <taxon>Pterygota</taxon>
        <taxon>Neoptera</taxon>
        <taxon>Endopterygota</taxon>
        <taxon>Diptera</taxon>
        <taxon>Brachycera</taxon>
        <taxon>Muscomorpha</taxon>
        <taxon>Tephritoidea</taxon>
        <taxon>Tephritidae</taxon>
        <taxon>Bactrocera</taxon>
        <taxon>Bactrocera</taxon>
    </lineage>
</organism>
<sequence length="139" mass="15690">MRSFMDSDGDGVGDLNGITSRLTTIGATAIWISPIYDSPMADMGYDVRNFTTISSIFGTMEDFDNMLAKAHELGLKVILDFVQNHSSDECEWFQKSVRREDDYDDWYVLDDGKIESVLHPPIGLDGLLSPLLRRLLRLP</sequence>
<keyword evidence="5" id="KW-1185">Reference proteome</keyword>
<dbReference type="PANTHER" id="PTHR10357:SF234">
    <property type="entry name" value="MALTASE A2-RELATED"/>
    <property type="match status" value="1"/>
</dbReference>
<accession>A0ABM3JC49</accession>
<evidence type="ECO:0000256" key="2">
    <source>
        <dbReference type="ARBA" id="ARBA00012741"/>
    </source>
</evidence>
<protein>
    <recommendedName>
        <fullName evidence="2">alpha-glucosidase</fullName>
        <ecNumber evidence="2">3.2.1.20</ecNumber>
    </recommendedName>
</protein>
<evidence type="ECO:0000256" key="3">
    <source>
        <dbReference type="ARBA" id="ARBA00022729"/>
    </source>
</evidence>
<dbReference type="RefSeq" id="XP_049306804.1">
    <property type="nucleotide sequence ID" value="XM_049450847.1"/>
</dbReference>